<dbReference type="SUPFAM" id="SSF50814">
    <property type="entry name" value="Lipocalins"/>
    <property type="match status" value="1"/>
</dbReference>
<dbReference type="Gene3D" id="2.40.128.20">
    <property type="match status" value="1"/>
</dbReference>
<dbReference type="PANTHER" id="PTHR15854:SF4">
    <property type="entry name" value="PEROXYNITRITE ISOMERASE THAP4"/>
    <property type="match status" value="1"/>
</dbReference>
<dbReference type="InterPro" id="IPR022939">
    <property type="entry name" value="Nb(III)_bact/plant"/>
</dbReference>
<comment type="caution">
    <text evidence="1">Lacks the conserved His residue that binds heme iron in the nitrobindin family.</text>
</comment>
<protein>
    <recommendedName>
        <fullName evidence="1">Ferric nitrobindin-like protein</fullName>
    </recommendedName>
</protein>
<evidence type="ECO:0000313" key="4">
    <source>
        <dbReference type="EMBL" id="AEE47491.1"/>
    </source>
</evidence>
<name>F4H1S1_CELFA</name>
<reference evidence="4 5" key="1">
    <citation type="submission" date="2011-04" db="EMBL/GenBank/DDBJ databases">
        <title>Complete sequence of Cellulomonas fimi ATCC 484.</title>
        <authorList>
            <consortium name="US DOE Joint Genome Institute"/>
            <person name="Lucas S."/>
            <person name="Han J."/>
            <person name="Lapidus A."/>
            <person name="Cheng J.-F."/>
            <person name="Goodwin L."/>
            <person name="Pitluck S."/>
            <person name="Peters L."/>
            <person name="Chertkov O."/>
            <person name="Detter J.C."/>
            <person name="Han C."/>
            <person name="Tapia R."/>
            <person name="Land M."/>
            <person name="Hauser L."/>
            <person name="Kyrpides N."/>
            <person name="Ivanova N."/>
            <person name="Ovchinnikova G."/>
            <person name="Pagani I."/>
            <person name="Mead D."/>
            <person name="Brumm P."/>
            <person name="Woyke T."/>
        </authorList>
    </citation>
    <scope>NUCLEOTIDE SEQUENCE [LARGE SCALE GENOMIC DNA]</scope>
    <source>
        <strain evidence="5">ATCC 484 / DSM 20113 / JCM 1341 / NBRC 15513 / NCIMB 8980 / NCTC 7547</strain>
    </source>
</reference>
<dbReference type="EMBL" id="CP002666">
    <property type="protein sequence ID" value="AEE47491.1"/>
    <property type="molecule type" value="Genomic_DNA"/>
</dbReference>
<evidence type="ECO:0000256" key="2">
    <source>
        <dbReference type="SAM" id="MobiDB-lite"/>
    </source>
</evidence>
<gene>
    <name evidence="4" type="ordered locus">Celf_3378</name>
</gene>
<dbReference type="CDD" id="cd07828">
    <property type="entry name" value="lipocalin_heme-bd-THAP4-like"/>
    <property type="match status" value="1"/>
</dbReference>
<dbReference type="InterPro" id="IPR012674">
    <property type="entry name" value="Calycin"/>
</dbReference>
<accession>F4H1S1</accession>
<comment type="caution">
    <text evidence="1">Lacks conserved residue(s) required for the propagation of feature annotation.</text>
</comment>
<feature type="region of interest" description="Disordered" evidence="2">
    <location>
        <begin position="184"/>
        <end position="211"/>
    </location>
</feature>
<dbReference type="Proteomes" id="UP000008460">
    <property type="component" value="Chromosome"/>
</dbReference>
<dbReference type="HAMAP" id="MF_01297">
    <property type="entry name" value="nitrobindin"/>
    <property type="match status" value="1"/>
</dbReference>
<evidence type="ECO:0000313" key="5">
    <source>
        <dbReference type="Proteomes" id="UP000008460"/>
    </source>
</evidence>
<feature type="short sequence motif" description="GXWXGXG" evidence="1">
    <location>
        <begin position="21"/>
        <end position="27"/>
    </location>
</feature>
<dbReference type="AlphaFoldDB" id="F4H1S1"/>
<dbReference type="Pfam" id="PF08768">
    <property type="entry name" value="THAP4_heme-bd"/>
    <property type="match status" value="1"/>
</dbReference>
<evidence type="ECO:0000259" key="3">
    <source>
        <dbReference type="Pfam" id="PF08768"/>
    </source>
</evidence>
<dbReference type="STRING" id="590998.Celf_3378"/>
<feature type="domain" description="THAP4-like heme-binding" evidence="3">
    <location>
        <begin position="13"/>
        <end position="184"/>
    </location>
</feature>
<dbReference type="KEGG" id="cfi:Celf_3378"/>
<dbReference type="eggNOG" id="COG3485">
    <property type="taxonomic scope" value="Bacteria"/>
</dbReference>
<dbReference type="RefSeq" id="WP_013772515.1">
    <property type="nucleotide sequence ID" value="NC_015514.1"/>
</dbReference>
<keyword evidence="5" id="KW-1185">Reference proteome</keyword>
<dbReference type="InterPro" id="IPR014878">
    <property type="entry name" value="THAP4-like_heme-bd"/>
</dbReference>
<sequence length="211" mass="22121">MAFVLPEGLAPEVYPLAWLVGRWRGEGVVGYPGIEETAFTQEVVFDHDGGPYLSYTSTIRLVVAPDDAAALDDGGAADAPGPVWSTESGYWRVPPERPEGIDADQHPVELFLADPSGHVAVYLGVVGKGRIDLASDLIAHTASGADVSSGKRLYGLVQGDLMWAHDMAAFGQPMQSYASARLVRADDAPQGPADDVTDAPAEGADDASSEG</sequence>
<dbReference type="InterPro" id="IPR045165">
    <property type="entry name" value="Nitrobindin"/>
</dbReference>
<dbReference type="PANTHER" id="PTHR15854">
    <property type="entry name" value="THAP4 PROTEIN"/>
    <property type="match status" value="1"/>
</dbReference>
<organism evidence="4 5">
    <name type="scientific">Cellulomonas fimi (strain ATCC 484 / DSM 20113 / JCM 1341 / CCUG 24087 / LMG 16345 / NBRC 15513 / NCIMB 8980 / NCTC 7547 / NRS-133)</name>
    <dbReference type="NCBI Taxonomy" id="590998"/>
    <lineage>
        <taxon>Bacteria</taxon>
        <taxon>Bacillati</taxon>
        <taxon>Actinomycetota</taxon>
        <taxon>Actinomycetes</taxon>
        <taxon>Micrococcales</taxon>
        <taxon>Cellulomonadaceae</taxon>
        <taxon>Cellulomonas</taxon>
    </lineage>
</organism>
<evidence type="ECO:0000256" key="1">
    <source>
        <dbReference type="HAMAP-Rule" id="MF_01297"/>
    </source>
</evidence>
<proteinExistence type="inferred from homology"/>
<dbReference type="HOGENOM" id="CLU_085483_0_1_11"/>
<comment type="similarity">
    <text evidence="1">Belongs to the nitrobindin family.</text>
</comment>